<accession>A0A507AWM6</accession>
<dbReference type="PANTHER" id="PTHR24148:SF64">
    <property type="entry name" value="HETEROKARYON INCOMPATIBILITY DOMAIN-CONTAINING PROTEIN"/>
    <property type="match status" value="1"/>
</dbReference>
<organism evidence="3 4">
    <name type="scientific">Thyridium curvatum</name>
    <dbReference type="NCBI Taxonomy" id="1093900"/>
    <lineage>
        <taxon>Eukaryota</taxon>
        <taxon>Fungi</taxon>
        <taxon>Dikarya</taxon>
        <taxon>Ascomycota</taxon>
        <taxon>Pezizomycotina</taxon>
        <taxon>Sordariomycetes</taxon>
        <taxon>Sordariomycetidae</taxon>
        <taxon>Thyridiales</taxon>
        <taxon>Thyridiaceae</taxon>
        <taxon>Thyridium</taxon>
    </lineage>
</organism>
<reference evidence="3 4" key="1">
    <citation type="submission" date="2019-06" db="EMBL/GenBank/DDBJ databases">
        <title>Draft genome sequence of the filamentous fungus Phialemoniopsis curvata isolated from diesel fuel.</title>
        <authorList>
            <person name="Varaljay V.A."/>
            <person name="Lyon W.J."/>
            <person name="Crouch A.L."/>
            <person name="Drake C.E."/>
            <person name="Hollomon J.M."/>
            <person name="Nadeau L.J."/>
            <person name="Nunn H.S."/>
            <person name="Stevenson B.S."/>
            <person name="Bojanowski C.L."/>
            <person name="Crookes-Goodson W.J."/>
        </authorList>
    </citation>
    <scope>NUCLEOTIDE SEQUENCE [LARGE SCALE GENOMIC DNA]</scope>
    <source>
        <strain evidence="3 4">D216</strain>
    </source>
</reference>
<evidence type="ECO:0000313" key="3">
    <source>
        <dbReference type="EMBL" id="TPX09399.1"/>
    </source>
</evidence>
<dbReference type="InterPro" id="IPR052895">
    <property type="entry name" value="HetReg/Transcr_Mod"/>
</dbReference>
<dbReference type="InterPro" id="IPR010730">
    <property type="entry name" value="HET"/>
</dbReference>
<dbReference type="InParanoid" id="A0A507AWM6"/>
<feature type="compositionally biased region" description="Basic and acidic residues" evidence="1">
    <location>
        <begin position="1"/>
        <end position="13"/>
    </location>
</feature>
<dbReference type="AlphaFoldDB" id="A0A507AWM6"/>
<dbReference type="RefSeq" id="XP_030991110.1">
    <property type="nucleotide sequence ID" value="XM_031144408.1"/>
</dbReference>
<dbReference type="GeneID" id="41976890"/>
<keyword evidence="4" id="KW-1185">Reference proteome</keyword>
<sequence length="768" mass="86202">MEEHNFPHSRDDEGGQLVQPVAASGDRETTDRPPLPPEVLELLGQMQALLTNSVTRELLRNDPTIGEQGLQNRWARVLSLQPGRGEDPVVCHLATQALDVIPSPESAYEAISYTWGASQSLGRITCRRDAGAAVEPDEEGSSTTLEVTRNLLAVLRGLRFEDRPRRLWIDQICINQWDEDDKVRQIGIMAEIYSHASRVLIWLGDADGVDDTVGDSIFAAMDLFALLYHQSPGQNEGFLQWLRGDELSDWGRCLEGLDYRSFSSSITGPADLERTIREMIPGAILTEPESFRTRPLFFGAKHFMRFLAETRWFRRSWTFQETIMGHDTMVIYGKWTRNWDTLYDACRLFENHQGVPQSQCSSLEASALSIAAGVVARGDFRREHARQAIVNRGASHPDYLKAMEEYRTRDHVADLKKFRLKQVLPALRCNEATEPKDKVLGVIGFAHDDGRRIELPNQRDQVPLLYLTVAKYWMTTAEDNIWIRTQGQMGGARKQLDYDEWPCPLLCRDPDLSLLSHVNEPEQKIPSWVPDWSCPLAVQPLIDEEGYRASASWVEPAIIDDSLGRCPRLEVQGIRLMNISMMNSHQAVVDAWDMWHATGFKEDTLHINSLVSAEILLSINRGTRHSKGDPARTVETGLDLWLREESASQRSDITTSSSSDGAGSYTQDALKAAMNRAEQATMPALGEERFFRGRHLFWTDAGFVGLAPATARPGDSICIIAGARVPFVLRETFGGAFEMIGECLVWGLMHGEAMEAVPEGKVEMVVLV</sequence>
<dbReference type="Pfam" id="PF06985">
    <property type="entry name" value="HET"/>
    <property type="match status" value="1"/>
</dbReference>
<evidence type="ECO:0000259" key="2">
    <source>
        <dbReference type="Pfam" id="PF06985"/>
    </source>
</evidence>
<name>A0A507AWM6_9PEZI</name>
<dbReference type="Pfam" id="PF26639">
    <property type="entry name" value="Het-6_barrel"/>
    <property type="match status" value="1"/>
</dbReference>
<comment type="caution">
    <text evidence="3">The sequence shown here is derived from an EMBL/GenBank/DDBJ whole genome shotgun (WGS) entry which is preliminary data.</text>
</comment>
<gene>
    <name evidence="3" type="ORF">E0L32_009443</name>
</gene>
<dbReference type="EMBL" id="SKBQ01000068">
    <property type="protein sequence ID" value="TPX09399.1"/>
    <property type="molecule type" value="Genomic_DNA"/>
</dbReference>
<proteinExistence type="predicted"/>
<dbReference type="PANTHER" id="PTHR24148">
    <property type="entry name" value="ANKYRIN REPEAT DOMAIN-CONTAINING PROTEIN 39 HOMOLOG-RELATED"/>
    <property type="match status" value="1"/>
</dbReference>
<feature type="region of interest" description="Disordered" evidence="1">
    <location>
        <begin position="1"/>
        <end position="36"/>
    </location>
</feature>
<dbReference type="Proteomes" id="UP000319257">
    <property type="component" value="Unassembled WGS sequence"/>
</dbReference>
<feature type="domain" description="Heterokaryon incompatibility" evidence="2">
    <location>
        <begin position="108"/>
        <end position="321"/>
    </location>
</feature>
<dbReference type="OrthoDB" id="2288928at2759"/>
<protein>
    <recommendedName>
        <fullName evidence="2">Heterokaryon incompatibility domain-containing protein</fullName>
    </recommendedName>
</protein>
<evidence type="ECO:0000313" key="4">
    <source>
        <dbReference type="Proteomes" id="UP000319257"/>
    </source>
</evidence>
<evidence type="ECO:0000256" key="1">
    <source>
        <dbReference type="SAM" id="MobiDB-lite"/>
    </source>
</evidence>